<accession>A0A2P2N2C1</accession>
<organism evidence="1">
    <name type="scientific">Rhizophora mucronata</name>
    <name type="common">Asiatic mangrove</name>
    <dbReference type="NCBI Taxonomy" id="61149"/>
    <lineage>
        <taxon>Eukaryota</taxon>
        <taxon>Viridiplantae</taxon>
        <taxon>Streptophyta</taxon>
        <taxon>Embryophyta</taxon>
        <taxon>Tracheophyta</taxon>
        <taxon>Spermatophyta</taxon>
        <taxon>Magnoliopsida</taxon>
        <taxon>eudicotyledons</taxon>
        <taxon>Gunneridae</taxon>
        <taxon>Pentapetalae</taxon>
        <taxon>rosids</taxon>
        <taxon>fabids</taxon>
        <taxon>Malpighiales</taxon>
        <taxon>Rhizophoraceae</taxon>
        <taxon>Rhizophora</taxon>
    </lineage>
</organism>
<dbReference type="EMBL" id="GGEC01056117">
    <property type="protein sequence ID" value="MBX36601.1"/>
    <property type="molecule type" value="Transcribed_RNA"/>
</dbReference>
<dbReference type="AlphaFoldDB" id="A0A2P2N2C1"/>
<evidence type="ECO:0000313" key="1">
    <source>
        <dbReference type="EMBL" id="MBX36601.1"/>
    </source>
</evidence>
<proteinExistence type="predicted"/>
<reference evidence="1" key="1">
    <citation type="submission" date="2018-02" db="EMBL/GenBank/DDBJ databases">
        <title>Rhizophora mucronata_Transcriptome.</title>
        <authorList>
            <person name="Meera S.P."/>
            <person name="Sreeshan A."/>
            <person name="Augustine A."/>
        </authorList>
    </citation>
    <scope>NUCLEOTIDE SEQUENCE</scope>
    <source>
        <tissue evidence="1">Leaf</tissue>
    </source>
</reference>
<name>A0A2P2N2C1_RHIMU</name>
<sequence>MNGLVRKMIWIYFCRCTFSFREVFLSKSSWYHLLLVCWSTFV</sequence>
<protein>
    <submittedName>
        <fullName evidence="1">Uncharacterized protein</fullName>
    </submittedName>
</protein>